<dbReference type="RefSeq" id="WP_139806353.1">
    <property type="nucleotide sequence ID" value="NZ_FWWU01000002.1"/>
</dbReference>
<evidence type="ECO:0008006" key="4">
    <source>
        <dbReference type="Google" id="ProtNLM"/>
    </source>
</evidence>
<evidence type="ECO:0000256" key="1">
    <source>
        <dbReference type="SAM" id="SignalP"/>
    </source>
</evidence>
<keyword evidence="3" id="KW-1185">Reference proteome</keyword>
<dbReference type="AlphaFoldDB" id="A0A1W1UB34"/>
<evidence type="ECO:0000313" key="3">
    <source>
        <dbReference type="Proteomes" id="UP000192582"/>
    </source>
</evidence>
<keyword evidence="1" id="KW-0732">Signal</keyword>
<feature type="chain" id="PRO_5012280520" description="EF-hand domain-containing protein" evidence="1">
    <location>
        <begin position="36"/>
        <end position="473"/>
    </location>
</feature>
<organism evidence="2 3">
    <name type="scientific">Deinococcus hopiensis KR-140</name>
    <dbReference type="NCBI Taxonomy" id="695939"/>
    <lineage>
        <taxon>Bacteria</taxon>
        <taxon>Thermotogati</taxon>
        <taxon>Deinococcota</taxon>
        <taxon>Deinococci</taxon>
        <taxon>Deinococcales</taxon>
        <taxon>Deinococcaceae</taxon>
        <taxon>Deinococcus</taxon>
    </lineage>
</organism>
<dbReference type="PROSITE" id="PS00018">
    <property type="entry name" value="EF_HAND_1"/>
    <property type="match status" value="2"/>
</dbReference>
<name>A0A1W1UB34_9DEIO</name>
<dbReference type="Proteomes" id="UP000192582">
    <property type="component" value="Unassembled WGS sequence"/>
</dbReference>
<evidence type="ECO:0000313" key="2">
    <source>
        <dbReference type="EMBL" id="SMB78250.1"/>
    </source>
</evidence>
<accession>A0A1W1UB34</accession>
<proteinExistence type="predicted"/>
<protein>
    <recommendedName>
        <fullName evidence="4">EF-hand domain-containing protein</fullName>
    </recommendedName>
</protein>
<feature type="signal peptide" evidence="1">
    <location>
        <begin position="1"/>
        <end position="35"/>
    </location>
</feature>
<dbReference type="EMBL" id="FWWU01000002">
    <property type="protein sequence ID" value="SMB78250.1"/>
    <property type="molecule type" value="Genomic_DNA"/>
</dbReference>
<sequence>MTRILSSRSLSAPCPPRWTLRLALLAGLLAAHAGAATVTGAVHVPLKHDVRGTWVFVCELGARESCVPGTQLSQQLTRQDGSSAAFTFTDVPSGLHGVVAWKDENGNGHLDKGDLYGAYSVDGLRAATVRAPYQDAVIWTRRQDGVADPFLSGAASAAPNVTAKAAAMSENLGVQARGTRPLTGTVIVPLGYDVRGVVVLACLYGTEDCYAATQVSLTGRHARWRLDGLVDEGHHLLAWADINGNGEVDAPDLMGTYLNSARDNFQFTRPGYSNITLTLAPAAELSTQTRVAPKRPPAPDAIFKKTALPPLTGRWTTQNRVRRLTQGLSTSVVFGGATVQAGWDWTPTQVREDVDLLIRPDGSFRSVTFTQDFQSENCAALSTVERVGTVTVSGASLTFKVKRGAFREIDTCQPDFNRWGTLPATTETQLVGVQPGPGNSSELVLRSGGSGGDLFFRKSPQMGGQAVGGRPLP</sequence>
<reference evidence="2 3" key="1">
    <citation type="submission" date="2017-04" db="EMBL/GenBank/DDBJ databases">
        <authorList>
            <person name="Afonso C.L."/>
            <person name="Miller P.J."/>
            <person name="Scott M.A."/>
            <person name="Spackman E."/>
            <person name="Goraichik I."/>
            <person name="Dimitrov K.M."/>
            <person name="Suarez D.L."/>
            <person name="Swayne D.E."/>
        </authorList>
    </citation>
    <scope>NUCLEOTIDE SEQUENCE [LARGE SCALE GENOMIC DNA]</scope>
    <source>
        <strain evidence="2 3">KR-140</strain>
    </source>
</reference>
<gene>
    <name evidence="2" type="ORF">SAMN00790413_06573</name>
</gene>
<dbReference type="InterPro" id="IPR018247">
    <property type="entry name" value="EF_Hand_1_Ca_BS"/>
</dbReference>
<dbReference type="OrthoDB" id="57401at2"/>